<dbReference type="EMBL" id="BLJY01000001">
    <property type="protein sequence ID" value="GFF12555.1"/>
    <property type="molecule type" value="Genomic_DNA"/>
</dbReference>
<gene>
    <name evidence="2" type="ORF">ATEIFO6365_0001077800</name>
</gene>
<dbReference type="GO" id="GO:1990259">
    <property type="term" value="F:histone H2AQ104 methyltransferase activity"/>
    <property type="evidence" value="ECO:0007669"/>
    <property type="project" value="TreeGrafter"/>
</dbReference>
<dbReference type="InterPro" id="IPR018812">
    <property type="entry name" value="SAK_HAD"/>
</dbReference>
<reference evidence="2 3" key="1">
    <citation type="submission" date="2020-01" db="EMBL/GenBank/DDBJ databases">
        <title>Aspergillus terreus IFO 6365 whole genome shotgun sequence.</title>
        <authorList>
            <person name="Kanamasa S."/>
            <person name="Takahashi H."/>
        </authorList>
    </citation>
    <scope>NUCLEOTIDE SEQUENCE [LARGE SCALE GENOMIC DNA]</scope>
    <source>
        <strain evidence="2 3">IFO 6365</strain>
    </source>
</reference>
<dbReference type="GO" id="GO:0032040">
    <property type="term" value="C:small-subunit processome"/>
    <property type="evidence" value="ECO:0007669"/>
    <property type="project" value="TreeGrafter"/>
</dbReference>
<evidence type="ECO:0000313" key="2">
    <source>
        <dbReference type="EMBL" id="GFF12555.1"/>
    </source>
</evidence>
<dbReference type="AlphaFoldDB" id="A0A5M3YM68"/>
<dbReference type="PANTHER" id="PTHR10335:SF23">
    <property type="entry name" value="OB FOLD-CONTAINING PROTEIN, NUCLEIC ACID BINDING"/>
    <property type="match status" value="1"/>
</dbReference>
<dbReference type="PANTHER" id="PTHR10335">
    <property type="entry name" value="RRNA 2-O-METHYLTRANSFERASE FIBRILLARIN"/>
    <property type="match status" value="1"/>
</dbReference>
<dbReference type="GO" id="GO:0000494">
    <property type="term" value="P:box C/D sno(s)RNA 3'-end processing"/>
    <property type="evidence" value="ECO:0007669"/>
    <property type="project" value="TreeGrafter"/>
</dbReference>
<proteinExistence type="predicted"/>
<evidence type="ECO:0000256" key="1">
    <source>
        <dbReference type="SAM" id="MobiDB-lite"/>
    </source>
</evidence>
<dbReference type="GO" id="GO:0008649">
    <property type="term" value="F:rRNA methyltransferase activity"/>
    <property type="evidence" value="ECO:0007669"/>
    <property type="project" value="TreeGrafter"/>
</dbReference>
<feature type="region of interest" description="Disordered" evidence="1">
    <location>
        <begin position="450"/>
        <end position="579"/>
    </location>
</feature>
<organism evidence="2 3">
    <name type="scientific">Aspergillus terreus</name>
    <dbReference type="NCBI Taxonomy" id="33178"/>
    <lineage>
        <taxon>Eukaryota</taxon>
        <taxon>Fungi</taxon>
        <taxon>Dikarya</taxon>
        <taxon>Ascomycota</taxon>
        <taxon>Pezizomycotina</taxon>
        <taxon>Eurotiomycetes</taxon>
        <taxon>Eurotiomycetidae</taxon>
        <taxon>Eurotiales</taxon>
        <taxon>Aspergillaceae</taxon>
        <taxon>Aspergillus</taxon>
        <taxon>Aspergillus subgen. Circumdati</taxon>
    </lineage>
</organism>
<dbReference type="GO" id="GO:0003723">
    <property type="term" value="F:RNA binding"/>
    <property type="evidence" value="ECO:0007669"/>
    <property type="project" value="TreeGrafter"/>
</dbReference>
<dbReference type="GO" id="GO:0031428">
    <property type="term" value="C:box C/D methylation guide snoRNP complex"/>
    <property type="evidence" value="ECO:0007669"/>
    <property type="project" value="TreeGrafter"/>
</dbReference>
<dbReference type="VEuPathDB" id="FungiDB:ATEG_01566"/>
<comment type="caution">
    <text evidence="2">The sequence shown here is derived from an EMBL/GenBank/DDBJ whole genome shotgun (WGS) entry which is preliminary data.</text>
</comment>
<dbReference type="OrthoDB" id="5596992at2759"/>
<sequence length="579" mass="65101">MKSAKAVVAEHPYYSRLDSAMSRGPANDNSLRSPSRTITGMKRWSIINKDLPPVSQIKAVHVYDFDNTLFLSPLPNPQLWNGPTIGFLQSYEGFANGGWWHDPRLLEATGEGIQKEEPRAWKGWWNEHIVQLVELSMKQKDALTVLLTGRSESGFSELVRRIVDSRKLDFDLICLKPEVGPNSERFASTMEFKQAFLEDLIFTYEQADEVRIYEDRPKHVKHFRDFFDQLNRRIQTTHNPVSRKPLNSDVVQVVEGSMYLSPVIEAAEVQRMINSHNIAIRTPALNTTKSPYGRLRIKRTIFYTGYLISSADSNRLISQLLNPMLPPGLAESNELKYMANSILITPRPAPRSILHKVGGIGKKLNWQVTGLGVYENKIWAARMSPVPATEKYFTENPEPVVVLAVRRGARPIDVGKIQSWHPVSADQALTLETVVGEKVVLRVEEENPSEGEWESQFLNKNNKRRHQQERDEDILYPQSGYGGYEAPNSGRPHYNSRHGGNRHNYADDSPRRGGSHRGRGRGFGPRGRGHANRGGRGRGRGRDAGPPPGYKSLDDYGGYDGSQDEKPGGGNGGAPVMNY</sequence>
<dbReference type="Proteomes" id="UP000452235">
    <property type="component" value="Unassembled WGS sequence"/>
</dbReference>
<dbReference type="Pfam" id="PF10307">
    <property type="entry name" value="HAD_SAK_1"/>
    <property type="match status" value="1"/>
</dbReference>
<feature type="compositionally biased region" description="Basic residues" evidence="1">
    <location>
        <begin position="527"/>
        <end position="539"/>
    </location>
</feature>
<accession>A0A5M3YM68</accession>
<name>A0A5M3YM68_ASPTE</name>
<protein>
    <submittedName>
        <fullName evidence="2">Tat pathway signal sequence</fullName>
    </submittedName>
</protein>
<keyword evidence="3" id="KW-1185">Reference proteome</keyword>
<evidence type="ECO:0000313" key="3">
    <source>
        <dbReference type="Proteomes" id="UP000452235"/>
    </source>
</evidence>